<dbReference type="Gene3D" id="1.10.443.10">
    <property type="entry name" value="Intergrase catalytic core"/>
    <property type="match status" value="1"/>
</dbReference>
<feature type="compositionally biased region" description="Low complexity" evidence="2">
    <location>
        <begin position="7"/>
        <end position="18"/>
    </location>
</feature>
<dbReference type="GO" id="GO:0006310">
    <property type="term" value="P:DNA recombination"/>
    <property type="evidence" value="ECO:0007669"/>
    <property type="project" value="UniProtKB-KW"/>
</dbReference>
<feature type="region of interest" description="Disordered" evidence="2">
    <location>
        <begin position="112"/>
        <end position="132"/>
    </location>
</feature>
<evidence type="ECO:0000256" key="2">
    <source>
        <dbReference type="SAM" id="MobiDB-lite"/>
    </source>
</evidence>
<evidence type="ECO:0000256" key="1">
    <source>
        <dbReference type="ARBA" id="ARBA00023172"/>
    </source>
</evidence>
<feature type="compositionally biased region" description="Polar residues" evidence="2">
    <location>
        <begin position="49"/>
        <end position="79"/>
    </location>
</feature>
<evidence type="ECO:0000313" key="4">
    <source>
        <dbReference type="Proteomes" id="UP000247409"/>
    </source>
</evidence>
<feature type="region of interest" description="Disordered" evidence="2">
    <location>
        <begin position="485"/>
        <end position="526"/>
    </location>
</feature>
<keyword evidence="4" id="KW-1185">Reference proteome</keyword>
<feature type="region of interest" description="Disordered" evidence="2">
    <location>
        <begin position="1"/>
        <end position="93"/>
    </location>
</feature>
<dbReference type="GO" id="GO:0003677">
    <property type="term" value="F:DNA binding"/>
    <property type="evidence" value="ECO:0007669"/>
    <property type="project" value="InterPro"/>
</dbReference>
<dbReference type="GO" id="GO:0015074">
    <property type="term" value="P:DNA integration"/>
    <property type="evidence" value="ECO:0007669"/>
    <property type="project" value="InterPro"/>
</dbReference>
<sequence>MSPLEPSASLSASKASAACISHGSLDEGDQPLLPRARANSSVAPPEATQPVSVKTTDQPQPSNAVCTSNTADARGSSSLGVAKPALPPAPLHANTDERTLSAEALSLLGKHVTQKERHTPHNGRHVPHNTQRSNRQCLAQFCAFYVKHYNLRASNLVERAEDPSSPKRKKQSVQAQAVQAQAVRLTRMHLFRDTNNLSVADNHRDWSMFQLQNINAALIEYIAHVRNARTGKELAANTLKVYVAGIQRVFESEWGFQFKFFSGPVFSDKNKGIVTALGNKVRERQAAGSIIRSRNTLSKEDIKKLYSSAVLSKQTPRGFITRIIFGLALMTSLRKRELWALRMKDVTLCVEQGEKVWKIVGCNGTSGGASETQARGWALVNSKPKEVYIRNTEHLGGLVNIFKDVEEYMQIVTTMRGPEDHFLASVNYTAIDRRKFFRRGNLGIHSIANYVKEACEVLGIVGEGVNDHVTVDGLRETVISNLADSDHGELSRESRTLKDKHNHRGNLGRQQQMTIRGNSEEGQGTVQDTVVPENVRRPIVVGGKRSAESCVTKRHAAAGNESGSSCFGKRQRVERSLCDIRKKSLQISTNVSYKKNPGKNSEREE</sequence>
<dbReference type="Proteomes" id="UP000247409">
    <property type="component" value="Unassembled WGS sequence"/>
</dbReference>
<dbReference type="AlphaFoldDB" id="A0A2V3IZA2"/>
<feature type="compositionally biased region" description="Basic and acidic residues" evidence="2">
    <location>
        <begin position="485"/>
        <end position="499"/>
    </location>
</feature>
<evidence type="ECO:0000313" key="3">
    <source>
        <dbReference type="EMBL" id="PXF47492.1"/>
    </source>
</evidence>
<feature type="compositionally biased region" description="Polar residues" evidence="2">
    <location>
        <begin position="508"/>
        <end position="526"/>
    </location>
</feature>
<accession>A0A2V3IZA2</accession>
<gene>
    <name evidence="3" type="ORF">BWQ96_02636</name>
</gene>
<name>A0A2V3IZA2_9FLOR</name>
<organism evidence="3 4">
    <name type="scientific">Gracilariopsis chorda</name>
    <dbReference type="NCBI Taxonomy" id="448386"/>
    <lineage>
        <taxon>Eukaryota</taxon>
        <taxon>Rhodophyta</taxon>
        <taxon>Florideophyceae</taxon>
        <taxon>Rhodymeniophycidae</taxon>
        <taxon>Gracilariales</taxon>
        <taxon>Gracilariaceae</taxon>
        <taxon>Gracilariopsis</taxon>
    </lineage>
</organism>
<proteinExistence type="predicted"/>
<reference evidence="3 4" key="1">
    <citation type="journal article" date="2018" name="Mol. Biol. Evol.">
        <title>Analysis of the draft genome of the red seaweed Gracilariopsis chorda provides insights into genome size evolution in Rhodophyta.</title>
        <authorList>
            <person name="Lee J."/>
            <person name="Yang E.C."/>
            <person name="Graf L."/>
            <person name="Yang J.H."/>
            <person name="Qiu H."/>
            <person name="Zel Zion U."/>
            <person name="Chan C.X."/>
            <person name="Stephens T.G."/>
            <person name="Weber A.P.M."/>
            <person name="Boo G.H."/>
            <person name="Boo S.M."/>
            <person name="Kim K.M."/>
            <person name="Shin Y."/>
            <person name="Jung M."/>
            <person name="Lee S.J."/>
            <person name="Yim H.S."/>
            <person name="Lee J.H."/>
            <person name="Bhattacharya D."/>
            <person name="Yoon H.S."/>
        </authorList>
    </citation>
    <scope>NUCLEOTIDE SEQUENCE [LARGE SCALE GENOMIC DNA]</scope>
    <source>
        <strain evidence="3 4">SKKU-2015</strain>
        <tissue evidence="3">Whole body</tissue>
    </source>
</reference>
<dbReference type="SUPFAM" id="SSF56349">
    <property type="entry name" value="DNA breaking-rejoining enzymes"/>
    <property type="match status" value="1"/>
</dbReference>
<dbReference type="InterPro" id="IPR013762">
    <property type="entry name" value="Integrase-like_cat_sf"/>
</dbReference>
<comment type="caution">
    <text evidence="3">The sequence shown here is derived from an EMBL/GenBank/DDBJ whole genome shotgun (WGS) entry which is preliminary data.</text>
</comment>
<dbReference type="InterPro" id="IPR011010">
    <property type="entry name" value="DNA_brk_join_enz"/>
</dbReference>
<protein>
    <submittedName>
        <fullName evidence="3">Uncharacterized protein</fullName>
    </submittedName>
</protein>
<dbReference type="EMBL" id="NBIV01000023">
    <property type="protein sequence ID" value="PXF47492.1"/>
    <property type="molecule type" value="Genomic_DNA"/>
</dbReference>
<keyword evidence="1" id="KW-0233">DNA recombination</keyword>